<evidence type="ECO:0000256" key="3">
    <source>
        <dbReference type="ARBA" id="ARBA00023163"/>
    </source>
</evidence>
<evidence type="ECO:0000313" key="7">
    <source>
        <dbReference type="Proteomes" id="UP000035740"/>
    </source>
</evidence>
<keyword evidence="4" id="KW-0539">Nucleus</keyword>
<dbReference type="Gene3D" id="2.170.150.80">
    <property type="entry name" value="NAC domain"/>
    <property type="match status" value="1"/>
</dbReference>
<dbReference type="OMA" id="HEYSINP"/>
<organism evidence="6 7">
    <name type="scientific">Beta vulgaris subsp. vulgaris</name>
    <name type="common">Beet</name>
    <dbReference type="NCBI Taxonomy" id="3555"/>
    <lineage>
        <taxon>Eukaryota</taxon>
        <taxon>Viridiplantae</taxon>
        <taxon>Streptophyta</taxon>
        <taxon>Embryophyta</taxon>
        <taxon>Tracheophyta</taxon>
        <taxon>Spermatophyta</taxon>
        <taxon>Magnoliopsida</taxon>
        <taxon>eudicotyledons</taxon>
        <taxon>Gunneridae</taxon>
        <taxon>Pentapetalae</taxon>
        <taxon>Caryophyllales</taxon>
        <taxon>Chenopodiaceae</taxon>
        <taxon>Betoideae</taxon>
        <taxon>Beta</taxon>
    </lineage>
</organism>
<proteinExistence type="predicted"/>
<dbReference type="PROSITE" id="PS51005">
    <property type="entry name" value="NAC"/>
    <property type="match status" value="1"/>
</dbReference>
<reference evidence="6 7" key="1">
    <citation type="journal article" date="2014" name="Nature">
        <title>The genome of the recently domesticated crop plant sugar beet (Beta vulgaris).</title>
        <authorList>
            <person name="Dohm J.C."/>
            <person name="Minoche A.E."/>
            <person name="Holtgrawe D."/>
            <person name="Capella-Gutierrez S."/>
            <person name="Zakrzewski F."/>
            <person name="Tafer H."/>
            <person name="Rupp O."/>
            <person name="Sorensen T.R."/>
            <person name="Stracke R."/>
            <person name="Reinhardt R."/>
            <person name="Goesmann A."/>
            <person name="Kraft T."/>
            <person name="Schulz B."/>
            <person name="Stadler P.F."/>
            <person name="Schmidt T."/>
            <person name="Gabaldon T."/>
            <person name="Lehrach H."/>
            <person name="Weisshaar B."/>
            <person name="Himmelbauer H."/>
        </authorList>
    </citation>
    <scope>NUCLEOTIDE SEQUENCE [LARGE SCALE GENOMIC DNA]</scope>
    <source>
        <tissue evidence="6">Taproot</tissue>
    </source>
</reference>
<dbReference type="Proteomes" id="UP000035740">
    <property type="component" value="Unassembled WGS sequence"/>
</dbReference>
<dbReference type="PANTHER" id="PTHR31719:SF179">
    <property type="entry name" value="OS08G0148400 PROTEIN"/>
    <property type="match status" value="1"/>
</dbReference>
<keyword evidence="7" id="KW-1185">Reference proteome</keyword>
<evidence type="ECO:0000256" key="4">
    <source>
        <dbReference type="ARBA" id="ARBA00023242"/>
    </source>
</evidence>
<evidence type="ECO:0000313" key="6">
    <source>
        <dbReference type="EMBL" id="KMS99149.1"/>
    </source>
</evidence>
<name>A0A0J8BCT0_BETVV</name>
<keyword evidence="1" id="KW-0805">Transcription regulation</keyword>
<keyword evidence="3" id="KW-0804">Transcription</keyword>
<sequence length="228" mass="26439">MTTPRIPIGYRFLPTVQETLIKYLKPKIVGGILPQDNPLREVNIYSCHPSELFNDLEDNDEDEIERYFYTTLKKANESGRNYNRKINKVGKWDGEYQKKILDVHGQVIGFDKYFKYAPIEIQEIDKTMEWKMHEYSINPELLPQGTAEEKKNLVVCRMVMIMKGNKQAKNKTRVIRLGKPQPLSCTNAVPNMMMMHPPQINYVFTTAEQDIEPTSQTQGDFLLGYLGS</sequence>
<dbReference type="InterPro" id="IPR003441">
    <property type="entry name" value="NAC-dom"/>
</dbReference>
<dbReference type="eggNOG" id="ENOG502R6NJ">
    <property type="taxonomic scope" value="Eukaryota"/>
</dbReference>
<evidence type="ECO:0000256" key="1">
    <source>
        <dbReference type="ARBA" id="ARBA00023015"/>
    </source>
</evidence>
<dbReference type="OrthoDB" id="1592334at2759"/>
<dbReference type="GO" id="GO:0006355">
    <property type="term" value="P:regulation of DNA-templated transcription"/>
    <property type="evidence" value="ECO:0007669"/>
    <property type="project" value="InterPro"/>
</dbReference>
<keyword evidence="2" id="KW-0238">DNA-binding</keyword>
<protein>
    <recommendedName>
        <fullName evidence="5">NAC domain-containing protein</fullName>
    </recommendedName>
</protein>
<dbReference type="EMBL" id="KQ090232">
    <property type="protein sequence ID" value="KMS99149.1"/>
    <property type="molecule type" value="Genomic_DNA"/>
</dbReference>
<accession>A0A0J8BCT0</accession>
<evidence type="ECO:0000256" key="2">
    <source>
        <dbReference type="ARBA" id="ARBA00023125"/>
    </source>
</evidence>
<dbReference type="Pfam" id="PF02365">
    <property type="entry name" value="NAM"/>
    <property type="match status" value="1"/>
</dbReference>
<evidence type="ECO:0000259" key="5">
    <source>
        <dbReference type="PROSITE" id="PS51005"/>
    </source>
</evidence>
<dbReference type="AlphaFoldDB" id="A0A0J8BCT0"/>
<dbReference type="InterPro" id="IPR036093">
    <property type="entry name" value="NAC_dom_sf"/>
</dbReference>
<feature type="domain" description="NAC" evidence="5">
    <location>
        <begin position="6"/>
        <end position="161"/>
    </location>
</feature>
<dbReference type="PANTHER" id="PTHR31719">
    <property type="entry name" value="NAC TRANSCRIPTION FACTOR 56"/>
    <property type="match status" value="1"/>
</dbReference>
<dbReference type="SUPFAM" id="SSF101941">
    <property type="entry name" value="NAC domain"/>
    <property type="match status" value="1"/>
</dbReference>
<dbReference type="KEGG" id="bvg:104906330"/>
<gene>
    <name evidence="6" type="ORF">BVRB_2g047470</name>
</gene>
<dbReference type="GO" id="GO:0003677">
    <property type="term" value="F:DNA binding"/>
    <property type="evidence" value="ECO:0007669"/>
    <property type="project" value="UniProtKB-KW"/>
</dbReference>
<dbReference type="Gramene" id="KMS99149">
    <property type="protein sequence ID" value="KMS99149"/>
    <property type="gene ID" value="BVRB_2g047470"/>
</dbReference>